<dbReference type="SFLD" id="SFLDG01129">
    <property type="entry name" value="C1.5:_HAD__Beta-PGM__Phosphata"/>
    <property type="match status" value="1"/>
</dbReference>
<dbReference type="InterPro" id="IPR036412">
    <property type="entry name" value="HAD-like_sf"/>
</dbReference>
<dbReference type="RefSeq" id="WP_189331605.1">
    <property type="nucleotide sequence ID" value="NZ_AP023356.1"/>
</dbReference>
<proteinExistence type="inferred from homology"/>
<dbReference type="InterPro" id="IPR023198">
    <property type="entry name" value="PGP-like_dom2"/>
</dbReference>
<comment type="similarity">
    <text evidence="2">Belongs to the HAD-like hydrolase superfamily. CbbY/CbbZ/Gph/YieH family.</text>
</comment>
<keyword evidence="4" id="KW-0460">Magnesium</keyword>
<dbReference type="Gene3D" id="1.10.150.240">
    <property type="entry name" value="Putative phosphatase, domain 2"/>
    <property type="match status" value="1"/>
</dbReference>
<dbReference type="SUPFAM" id="SSF56784">
    <property type="entry name" value="HAD-like"/>
    <property type="match status" value="1"/>
</dbReference>
<evidence type="ECO:0000256" key="3">
    <source>
        <dbReference type="ARBA" id="ARBA00022723"/>
    </source>
</evidence>
<accession>A0ABN6CNM5</accession>
<keyword evidence="6" id="KW-1185">Reference proteome</keyword>
<name>A0ABN6CNM5_9ACTN</name>
<dbReference type="PANTHER" id="PTHR46193">
    <property type="entry name" value="6-PHOSPHOGLUCONATE PHOSPHATASE"/>
    <property type="match status" value="1"/>
</dbReference>
<organism evidence="5 6">
    <name type="scientific">Actinoplanes ianthinogenes</name>
    <dbReference type="NCBI Taxonomy" id="122358"/>
    <lineage>
        <taxon>Bacteria</taxon>
        <taxon>Bacillati</taxon>
        <taxon>Actinomycetota</taxon>
        <taxon>Actinomycetes</taxon>
        <taxon>Micromonosporales</taxon>
        <taxon>Micromonosporaceae</taxon>
        <taxon>Actinoplanes</taxon>
    </lineage>
</organism>
<dbReference type="EMBL" id="AP023356">
    <property type="protein sequence ID" value="BCJ46828.1"/>
    <property type="molecule type" value="Genomic_DNA"/>
</dbReference>
<dbReference type="InterPro" id="IPR051600">
    <property type="entry name" value="Beta-PGM-like"/>
</dbReference>
<dbReference type="InterPro" id="IPR006439">
    <property type="entry name" value="HAD-SF_hydro_IA"/>
</dbReference>
<keyword evidence="3" id="KW-0479">Metal-binding</keyword>
<dbReference type="SFLD" id="SFLDS00003">
    <property type="entry name" value="Haloacid_Dehalogenase"/>
    <property type="match status" value="1"/>
</dbReference>
<dbReference type="Proteomes" id="UP000676967">
    <property type="component" value="Chromosome"/>
</dbReference>
<dbReference type="InterPro" id="IPR023214">
    <property type="entry name" value="HAD_sf"/>
</dbReference>
<sequence>MLDTATPAFDAVLFDCDGVLVDSERITNAVLRAMLHELGWLISEADCFRLFVGRALADEVGVIEEHTGFAVTPEWIAEFRRRRNAALAADLREIPGAVTAAHEIDRLFAGRLACASGADRAKVELQLTKVGLDRVFAGKIFSGMEMPRSKPAPDVYLAAAAALAVDPARAAVIEDTPTGVRAGVAAGATVFGYCPPDSLAHHEPGVLLAAGATHIFTTMSDLPALLTHLPSPTADAH</sequence>
<dbReference type="Gene3D" id="3.40.50.1000">
    <property type="entry name" value="HAD superfamily/HAD-like"/>
    <property type="match status" value="1"/>
</dbReference>
<evidence type="ECO:0000256" key="4">
    <source>
        <dbReference type="ARBA" id="ARBA00022842"/>
    </source>
</evidence>
<gene>
    <name evidence="5" type="ORF">Aiant_74850</name>
</gene>
<evidence type="ECO:0000256" key="1">
    <source>
        <dbReference type="ARBA" id="ARBA00001946"/>
    </source>
</evidence>
<dbReference type="NCBIfam" id="TIGR01509">
    <property type="entry name" value="HAD-SF-IA-v3"/>
    <property type="match status" value="1"/>
</dbReference>
<reference evidence="5 6" key="1">
    <citation type="submission" date="2020-08" db="EMBL/GenBank/DDBJ databases">
        <title>Whole genome shotgun sequence of Actinoplanes ianthinogenes NBRC 13996.</title>
        <authorList>
            <person name="Komaki H."/>
            <person name="Tamura T."/>
        </authorList>
    </citation>
    <scope>NUCLEOTIDE SEQUENCE [LARGE SCALE GENOMIC DNA]</scope>
    <source>
        <strain evidence="5 6">NBRC 13996</strain>
    </source>
</reference>
<comment type="cofactor">
    <cofactor evidence="1">
        <name>Mg(2+)</name>
        <dbReference type="ChEBI" id="CHEBI:18420"/>
    </cofactor>
</comment>
<evidence type="ECO:0000313" key="6">
    <source>
        <dbReference type="Proteomes" id="UP000676967"/>
    </source>
</evidence>
<dbReference type="Pfam" id="PF00702">
    <property type="entry name" value="Hydrolase"/>
    <property type="match status" value="1"/>
</dbReference>
<evidence type="ECO:0000256" key="2">
    <source>
        <dbReference type="ARBA" id="ARBA00006171"/>
    </source>
</evidence>
<dbReference type="PANTHER" id="PTHR46193:SF10">
    <property type="entry name" value="6-PHOSPHOGLUCONATE PHOSPHATASE"/>
    <property type="match status" value="1"/>
</dbReference>
<protein>
    <submittedName>
        <fullName evidence="5">Haloacid dehalogenase</fullName>
    </submittedName>
</protein>
<evidence type="ECO:0000313" key="5">
    <source>
        <dbReference type="EMBL" id="BCJ46828.1"/>
    </source>
</evidence>